<dbReference type="Proteomes" id="UP000634136">
    <property type="component" value="Unassembled WGS sequence"/>
</dbReference>
<dbReference type="AlphaFoldDB" id="A0A834TDI2"/>
<evidence type="ECO:0000313" key="2">
    <source>
        <dbReference type="Proteomes" id="UP000634136"/>
    </source>
</evidence>
<protein>
    <submittedName>
        <fullName evidence="1">Uncharacterized protein</fullName>
    </submittedName>
</protein>
<proteinExistence type="predicted"/>
<dbReference type="EMBL" id="JAAIUW010000008">
    <property type="protein sequence ID" value="KAF7819181.1"/>
    <property type="molecule type" value="Genomic_DNA"/>
</dbReference>
<sequence length="120" mass="13657">MYLSRVKEAKSNDIYAGHPEEQNSPIRKLTNLLVFYHPHPLRRQKRCSHPSTHHKANPILFLLTSMHVYEETHSRTSSIASSTSSQPPVLAVLQQPLPPLSALSFSRLLPNHHSQIFEDS</sequence>
<organism evidence="1 2">
    <name type="scientific">Senna tora</name>
    <dbReference type="NCBI Taxonomy" id="362788"/>
    <lineage>
        <taxon>Eukaryota</taxon>
        <taxon>Viridiplantae</taxon>
        <taxon>Streptophyta</taxon>
        <taxon>Embryophyta</taxon>
        <taxon>Tracheophyta</taxon>
        <taxon>Spermatophyta</taxon>
        <taxon>Magnoliopsida</taxon>
        <taxon>eudicotyledons</taxon>
        <taxon>Gunneridae</taxon>
        <taxon>Pentapetalae</taxon>
        <taxon>rosids</taxon>
        <taxon>fabids</taxon>
        <taxon>Fabales</taxon>
        <taxon>Fabaceae</taxon>
        <taxon>Caesalpinioideae</taxon>
        <taxon>Cassia clade</taxon>
        <taxon>Senna</taxon>
    </lineage>
</organism>
<comment type="caution">
    <text evidence="1">The sequence shown here is derived from an EMBL/GenBank/DDBJ whole genome shotgun (WGS) entry which is preliminary data.</text>
</comment>
<evidence type="ECO:0000313" key="1">
    <source>
        <dbReference type="EMBL" id="KAF7819181.1"/>
    </source>
</evidence>
<keyword evidence="2" id="KW-1185">Reference proteome</keyword>
<name>A0A834TDI2_9FABA</name>
<accession>A0A834TDI2</accession>
<gene>
    <name evidence="1" type="ORF">G2W53_024636</name>
</gene>
<reference evidence="1" key="1">
    <citation type="submission" date="2020-09" db="EMBL/GenBank/DDBJ databases">
        <title>Genome-Enabled Discovery of Anthraquinone Biosynthesis in Senna tora.</title>
        <authorList>
            <person name="Kang S.-H."/>
            <person name="Pandey R.P."/>
            <person name="Lee C.-M."/>
            <person name="Sim J.-S."/>
            <person name="Jeong J.-T."/>
            <person name="Choi B.-S."/>
            <person name="Jung M."/>
            <person name="Ginzburg D."/>
            <person name="Zhao K."/>
            <person name="Won S.Y."/>
            <person name="Oh T.-J."/>
            <person name="Yu Y."/>
            <person name="Kim N.-H."/>
            <person name="Lee O.R."/>
            <person name="Lee T.-H."/>
            <person name="Bashyal P."/>
            <person name="Kim T.-S."/>
            <person name="Lee W.-H."/>
            <person name="Kawkins C."/>
            <person name="Kim C.-K."/>
            <person name="Kim J.S."/>
            <person name="Ahn B.O."/>
            <person name="Rhee S.Y."/>
            <person name="Sohng J.K."/>
        </authorList>
    </citation>
    <scope>NUCLEOTIDE SEQUENCE</scope>
    <source>
        <tissue evidence="1">Leaf</tissue>
    </source>
</reference>